<dbReference type="InterPro" id="IPR029489">
    <property type="entry name" value="OGT/SEC/SPY_C"/>
</dbReference>
<evidence type="ECO:0000256" key="5">
    <source>
        <dbReference type="ARBA" id="ARBA00022803"/>
    </source>
</evidence>
<evidence type="ECO:0000259" key="6">
    <source>
        <dbReference type="Pfam" id="PF08241"/>
    </source>
</evidence>
<evidence type="ECO:0000256" key="4">
    <source>
        <dbReference type="ARBA" id="ARBA00022737"/>
    </source>
</evidence>
<keyword evidence="8" id="KW-0614">Plasmid</keyword>
<dbReference type="PANTHER" id="PTHR44835:SF1">
    <property type="entry name" value="PROTEIN O-GLCNAC TRANSFERASE"/>
    <property type="match status" value="1"/>
</dbReference>
<feature type="domain" description="Methyltransferase type 11" evidence="6">
    <location>
        <begin position="555"/>
        <end position="607"/>
    </location>
</feature>
<keyword evidence="9" id="KW-1185">Reference proteome</keyword>
<dbReference type="GO" id="GO:0016757">
    <property type="term" value="F:glycosyltransferase activity"/>
    <property type="evidence" value="ECO:0007669"/>
    <property type="project" value="UniProtKB-KW"/>
</dbReference>
<reference evidence="9" key="1">
    <citation type="journal article" date="2015" name="Genome Announc.">
        <title>High-Quality Draft Genome Sequence of Desulfovibrio carbinoliphilus FW-101-2B, an Organic Acid-Oxidizing Sulfate-Reducing Bacterium Isolated from Uranium(VI)-Contaminated Groundwater.</title>
        <authorList>
            <person name="Ramsay B.D."/>
            <person name="Hwang C."/>
            <person name="Woo H.L."/>
            <person name="Carroll S.L."/>
            <person name="Lucas S."/>
            <person name="Han J."/>
            <person name="Lapidus A.L."/>
            <person name="Cheng J.F."/>
            <person name="Goodwin L.A."/>
            <person name="Pitluck S."/>
            <person name="Peters L."/>
            <person name="Chertkov O."/>
            <person name="Held B."/>
            <person name="Detter J.C."/>
            <person name="Han C.S."/>
            <person name="Tapia R."/>
            <person name="Land M.L."/>
            <person name="Hauser L.J."/>
            <person name="Kyrpides N.C."/>
            <person name="Ivanova N.N."/>
            <person name="Mikhailova N."/>
            <person name="Pagani I."/>
            <person name="Woyke T."/>
            <person name="Arkin A.P."/>
            <person name="Dehal P."/>
            <person name="Chivian D."/>
            <person name="Criddle C.S."/>
            <person name="Wu W."/>
            <person name="Chakraborty R."/>
            <person name="Hazen T.C."/>
            <person name="Fields M.W."/>
        </authorList>
    </citation>
    <scope>NUCLEOTIDE SEQUENCE [LARGE SCALE GENOMIC DNA]</scope>
    <source>
        <strain evidence="9">FW-101-2B</strain>
    </source>
</reference>
<keyword evidence="5" id="KW-0802">TPR repeat</keyword>
<dbReference type="InterPro" id="IPR011990">
    <property type="entry name" value="TPR-like_helical_dom_sf"/>
</dbReference>
<organism evidence="8 9">
    <name type="scientific">Solidesulfovibrio carbinoliphilus subsp. oakridgensis</name>
    <dbReference type="NCBI Taxonomy" id="694327"/>
    <lineage>
        <taxon>Bacteria</taxon>
        <taxon>Pseudomonadati</taxon>
        <taxon>Thermodesulfobacteriota</taxon>
        <taxon>Desulfovibrionia</taxon>
        <taxon>Desulfovibrionales</taxon>
        <taxon>Desulfovibrionaceae</taxon>
        <taxon>Solidesulfovibrio</taxon>
    </lineage>
</organism>
<dbReference type="Gene3D" id="1.25.40.10">
    <property type="entry name" value="Tetratricopeptide repeat domain"/>
    <property type="match status" value="1"/>
</dbReference>
<dbReference type="InterPro" id="IPR013216">
    <property type="entry name" value="Methyltransf_11"/>
</dbReference>
<dbReference type="OrthoDB" id="5503541at2"/>
<dbReference type="PANTHER" id="PTHR44835">
    <property type="entry name" value="UDP-N-ACETYLGLUCOSAMINE--PEPTIDE N-ACETYLGLUCOSAMINYLTRANSFERASE SPINDLY-RELATED"/>
    <property type="match status" value="1"/>
</dbReference>
<dbReference type="Proteomes" id="UP000004662">
    <property type="component" value="Plasmid pFW10101"/>
</dbReference>
<sequence>MKPTPGPFAASLQKARHLAQTGRADICLALCQDLAARHGDDPEALLAVGALLLSQGFLARARDCFEAGGKLAPHDHRFGVNLANVDREAGDHAACRRRYAALERLLPDNPVLRRNALVSLEYDPTATDAERLAKARQWGAWAMARAGGTPDRPPLSALSGRPLRVGYVSADFCQHPVGLFVQDVLAAHDPGRVVVHTYDAGSHRDDVTERIRRVSVWRDVAGLADAALAGRIRADGIDVLVDLSGHTAGSRLTAFALRPAPVLASWLGYFATTGLPVLDAVLLDPWHAPPGTEAWFTETVVRLPRSRFCYRPVPFAPDVAPPPCLDRGHVTYGCCNNTAKLNPQVFALWAEILRRVPDARLVLKWRTFRDDALRQRVRQTFAGLGVDPGRLDLRGPSFHADLLQEYADIDIALDPFPFSGGHTSCECLWMGVPVVTWPGSRLVSRQTLAFLANLDRPDWLGQWVADNPADYVTKACALGAKQHQIGTIRHQLRPAMQAAPLTDAARFTRDLEAALINLYQTTRAKQHHPMPPKHTALHIGTDPLPKTLQTEDWKEVPAASLANLPALPDASLDAVHCAHQLQYLPPHEVPGMLAQIARVLRPQGFAVLTCPDLEAVAQAVVEGKLLTPVYNAAAGPITPLDLLYGYRPALAAGQAHLAHRCGFTLPVLTQILRQSGFATVGGLRRPAGLDLWVLASKATREEAPFRQMVQALLAG</sequence>
<name>G7QEC2_9BACT</name>
<protein>
    <submittedName>
        <fullName evidence="8">Methyltransferase type 11</fullName>
    </submittedName>
</protein>
<dbReference type="HOGENOM" id="CLU_386225_0_0_7"/>
<comment type="pathway">
    <text evidence="1">Protein modification; protein glycosylation.</text>
</comment>
<feature type="domain" description="O-GlcNAc transferase C-terminal" evidence="7">
    <location>
        <begin position="158"/>
        <end position="308"/>
    </location>
</feature>
<evidence type="ECO:0000259" key="7">
    <source>
        <dbReference type="Pfam" id="PF13844"/>
    </source>
</evidence>
<dbReference type="AlphaFoldDB" id="G7QEC2"/>
<dbReference type="Pfam" id="PF08241">
    <property type="entry name" value="Methyltransf_11"/>
    <property type="match status" value="1"/>
</dbReference>
<proteinExistence type="predicted"/>
<dbReference type="SUPFAM" id="SSF53335">
    <property type="entry name" value="S-adenosyl-L-methionine-dependent methyltransferases"/>
    <property type="match status" value="1"/>
</dbReference>
<dbReference type="Gene3D" id="3.40.50.2000">
    <property type="entry name" value="Glycogen Phosphorylase B"/>
    <property type="match status" value="1"/>
</dbReference>
<evidence type="ECO:0000256" key="2">
    <source>
        <dbReference type="ARBA" id="ARBA00022676"/>
    </source>
</evidence>
<feature type="domain" description="O-GlcNAc transferase C-terminal" evidence="7">
    <location>
        <begin position="330"/>
        <end position="511"/>
    </location>
</feature>
<keyword evidence="3" id="KW-0808">Transferase</keyword>
<keyword evidence="8" id="KW-0489">Methyltransferase</keyword>
<evidence type="ECO:0000256" key="3">
    <source>
        <dbReference type="ARBA" id="ARBA00022679"/>
    </source>
</evidence>
<keyword evidence="4" id="KW-0677">Repeat</keyword>
<dbReference type="Gene3D" id="3.40.50.150">
    <property type="entry name" value="Vaccinia Virus protein VP39"/>
    <property type="match status" value="1"/>
</dbReference>
<dbReference type="GO" id="GO:0008757">
    <property type="term" value="F:S-adenosylmethionine-dependent methyltransferase activity"/>
    <property type="evidence" value="ECO:0007669"/>
    <property type="project" value="InterPro"/>
</dbReference>
<dbReference type="EMBL" id="CM001369">
    <property type="protein sequence ID" value="EHJ46016.1"/>
    <property type="molecule type" value="Genomic_DNA"/>
</dbReference>
<dbReference type="InterPro" id="IPR029063">
    <property type="entry name" value="SAM-dependent_MTases_sf"/>
</dbReference>
<geneLocation type="plasmid" evidence="8 9">
    <name>pFW10101</name>
</geneLocation>
<dbReference type="InterPro" id="IPR051939">
    <property type="entry name" value="Glycosyltr_41/O-GlcNAc_trsf"/>
</dbReference>
<gene>
    <name evidence="8" type="ORF">DFW101_3732</name>
</gene>
<dbReference type="Gene3D" id="3.40.50.11380">
    <property type="match status" value="1"/>
</dbReference>
<accession>G7QEC2</accession>
<evidence type="ECO:0000313" key="9">
    <source>
        <dbReference type="Proteomes" id="UP000004662"/>
    </source>
</evidence>
<evidence type="ECO:0000313" key="8">
    <source>
        <dbReference type="EMBL" id="EHJ46016.1"/>
    </source>
</evidence>
<dbReference type="eggNOG" id="COG4627">
    <property type="taxonomic scope" value="Bacteria"/>
</dbReference>
<keyword evidence="2" id="KW-0328">Glycosyltransferase</keyword>
<dbReference type="Pfam" id="PF13844">
    <property type="entry name" value="Glyco_transf_41"/>
    <property type="match status" value="2"/>
</dbReference>
<evidence type="ECO:0000256" key="1">
    <source>
        <dbReference type="ARBA" id="ARBA00004922"/>
    </source>
</evidence>
<dbReference type="SUPFAM" id="SSF48452">
    <property type="entry name" value="TPR-like"/>
    <property type="match status" value="1"/>
</dbReference>
<dbReference type="GO" id="GO:0032259">
    <property type="term" value="P:methylation"/>
    <property type="evidence" value="ECO:0007669"/>
    <property type="project" value="UniProtKB-KW"/>
</dbReference>
<dbReference type="RefSeq" id="WP_009183048.1">
    <property type="nucleotide sequence ID" value="NZ_CM001369.1"/>
</dbReference>
<dbReference type="eggNOG" id="COG3914">
    <property type="taxonomic scope" value="Bacteria"/>
</dbReference>